<dbReference type="RefSeq" id="WP_188682680.1">
    <property type="nucleotide sequence ID" value="NZ_BMIS01000002.1"/>
</dbReference>
<dbReference type="Pfam" id="PF01557">
    <property type="entry name" value="FAA_hydrolase"/>
    <property type="match status" value="1"/>
</dbReference>
<dbReference type="FunFam" id="3.90.850.10:FF:000002">
    <property type="entry name" value="2-hydroxyhepta-2,4-diene-1,7-dioate isomerase"/>
    <property type="match status" value="1"/>
</dbReference>
<evidence type="ECO:0000259" key="3">
    <source>
        <dbReference type="Pfam" id="PF10370"/>
    </source>
</evidence>
<reference evidence="4" key="1">
    <citation type="journal article" date="2014" name="Int. J. Syst. Evol. Microbiol.">
        <title>Complete genome sequence of Corynebacterium casei LMG S-19264T (=DSM 44701T), isolated from a smear-ripened cheese.</title>
        <authorList>
            <consortium name="US DOE Joint Genome Institute (JGI-PGF)"/>
            <person name="Walter F."/>
            <person name="Albersmeier A."/>
            <person name="Kalinowski J."/>
            <person name="Ruckert C."/>
        </authorList>
    </citation>
    <scope>NUCLEOTIDE SEQUENCE</scope>
    <source>
        <strain evidence="4">CGMCC 1.15388</strain>
    </source>
</reference>
<gene>
    <name evidence="4" type="ORF">GCM10011401_06330</name>
</gene>
<dbReference type="PANTHER" id="PTHR11820:SF7">
    <property type="entry name" value="ACYLPYRUVASE FAHD1, MITOCHONDRIAL"/>
    <property type="match status" value="1"/>
</dbReference>
<evidence type="ECO:0000259" key="2">
    <source>
        <dbReference type="Pfam" id="PF01557"/>
    </source>
</evidence>
<dbReference type="GO" id="GO:0016853">
    <property type="term" value="F:isomerase activity"/>
    <property type="evidence" value="ECO:0007669"/>
    <property type="project" value="UniProtKB-KW"/>
</dbReference>
<feature type="domain" description="Fumarylacetoacetase-like C-terminal" evidence="2">
    <location>
        <begin position="64"/>
        <end position="258"/>
    </location>
</feature>
<keyword evidence="5" id="KW-1185">Reference proteome</keyword>
<evidence type="ECO:0000256" key="1">
    <source>
        <dbReference type="ARBA" id="ARBA00022723"/>
    </source>
</evidence>
<organism evidence="4 5">
    <name type="scientific">Nesterenkonia cremea</name>
    <dbReference type="NCBI Taxonomy" id="1882340"/>
    <lineage>
        <taxon>Bacteria</taxon>
        <taxon>Bacillati</taxon>
        <taxon>Actinomycetota</taxon>
        <taxon>Actinomycetes</taxon>
        <taxon>Micrococcales</taxon>
        <taxon>Micrococcaceae</taxon>
        <taxon>Nesterenkonia</taxon>
    </lineage>
</organism>
<dbReference type="InterPro" id="IPR011234">
    <property type="entry name" value="Fumarylacetoacetase-like_C"/>
</dbReference>
<keyword evidence="1" id="KW-0479">Metal-binding</keyword>
<name>A0A917APV5_9MICC</name>
<reference evidence="4" key="2">
    <citation type="submission" date="2020-09" db="EMBL/GenBank/DDBJ databases">
        <authorList>
            <person name="Sun Q."/>
            <person name="Zhou Y."/>
        </authorList>
    </citation>
    <scope>NUCLEOTIDE SEQUENCE</scope>
    <source>
        <strain evidence="4">CGMCC 1.15388</strain>
    </source>
</reference>
<dbReference type="GO" id="GO:0019752">
    <property type="term" value="P:carboxylic acid metabolic process"/>
    <property type="evidence" value="ECO:0007669"/>
    <property type="project" value="UniProtKB-ARBA"/>
</dbReference>
<dbReference type="InterPro" id="IPR036663">
    <property type="entry name" value="Fumarylacetoacetase_C_sf"/>
</dbReference>
<accession>A0A917APV5</accession>
<dbReference type="SUPFAM" id="SSF56529">
    <property type="entry name" value="FAH"/>
    <property type="match status" value="1"/>
</dbReference>
<dbReference type="Pfam" id="PF10370">
    <property type="entry name" value="Rv2993c-like_N"/>
    <property type="match status" value="1"/>
</dbReference>
<sequence>MRIARFVTDAEPSYGLVTGEPGEGTITQLVGDPFYQGIQQVPGVEATHQLEDVRLVAPIIPRSKVIGVGKNYADHAKEMGGEAPVSPLLFLVPNTAVSGPNEPVTLPSFSEEVSYEAELAVVIGRICKDVPVERVPEVIFGYTVANDVTARDAQRTDGQWARAKGFDGSTPLGPWIETELDPEDLTIIGQLNGETVQDGTTADMIFGVPELISYISQAFTLLPGDVILTGTPAGVGQLGAGDRFDAEIEGIGTLTNHFRN</sequence>
<dbReference type="Gene3D" id="3.90.850.10">
    <property type="entry name" value="Fumarylacetoacetase-like, C-terminal domain"/>
    <property type="match status" value="1"/>
</dbReference>
<evidence type="ECO:0000313" key="5">
    <source>
        <dbReference type="Proteomes" id="UP000633136"/>
    </source>
</evidence>
<keyword evidence="4" id="KW-0413">Isomerase</keyword>
<dbReference type="GO" id="GO:0046872">
    <property type="term" value="F:metal ion binding"/>
    <property type="evidence" value="ECO:0007669"/>
    <property type="project" value="UniProtKB-KW"/>
</dbReference>
<dbReference type="PANTHER" id="PTHR11820">
    <property type="entry name" value="ACYLPYRUVASE"/>
    <property type="match status" value="1"/>
</dbReference>
<comment type="caution">
    <text evidence="4">The sequence shown here is derived from an EMBL/GenBank/DDBJ whole genome shotgun (WGS) entry which is preliminary data.</text>
</comment>
<dbReference type="Proteomes" id="UP000633136">
    <property type="component" value="Unassembled WGS sequence"/>
</dbReference>
<feature type="domain" description="Rv2993c-like N-terminal" evidence="3">
    <location>
        <begin position="1"/>
        <end position="58"/>
    </location>
</feature>
<protein>
    <submittedName>
        <fullName evidence="4">2-hydroxyhepta-2,4-diene-1,7-dioate isomerase</fullName>
    </submittedName>
</protein>
<proteinExistence type="predicted"/>
<dbReference type="AlphaFoldDB" id="A0A917APV5"/>
<dbReference type="Gene3D" id="2.30.30.370">
    <property type="entry name" value="FAH"/>
    <property type="match status" value="1"/>
</dbReference>
<evidence type="ECO:0000313" key="4">
    <source>
        <dbReference type="EMBL" id="GGE62066.1"/>
    </source>
</evidence>
<dbReference type="InterPro" id="IPR018833">
    <property type="entry name" value="Rv2993c-like_N"/>
</dbReference>
<dbReference type="EMBL" id="BMIS01000002">
    <property type="protein sequence ID" value="GGE62066.1"/>
    <property type="molecule type" value="Genomic_DNA"/>
</dbReference>
<dbReference type="GO" id="GO:0018773">
    <property type="term" value="F:acetylpyruvate hydrolase activity"/>
    <property type="evidence" value="ECO:0007669"/>
    <property type="project" value="TreeGrafter"/>
</dbReference>